<reference evidence="1" key="1">
    <citation type="submission" date="2024-07" db="EMBL/GenBank/DDBJ databases">
        <authorList>
            <person name="Yu S.T."/>
        </authorList>
    </citation>
    <scope>NUCLEOTIDE SEQUENCE</scope>
    <source>
        <strain evidence="1">R35</strain>
    </source>
</reference>
<evidence type="ECO:0000313" key="1">
    <source>
        <dbReference type="EMBL" id="XDQ59417.1"/>
    </source>
</evidence>
<gene>
    <name evidence="1" type="ORF">AB5J50_00565</name>
</gene>
<protein>
    <submittedName>
        <fullName evidence="1">Uncharacterized protein</fullName>
    </submittedName>
</protein>
<proteinExistence type="predicted"/>
<sequence>MRWAARLTPYGHDTLTYSCSRPRAKPPPGGEVVDRYVDLTRRNQVTPCTTLDRLLPKQDEETAAWNVEVANRFADELRRVTLAARRLLSTVVEFDGKIGVPEAARRAETTEERVRKLTLELDRFKLAYIDDDDDEIPERLMLWRCRNNPLLDGWEFWDDLHPNVSDRTDLTFDDVIVRLDFSVLD</sequence>
<dbReference type="RefSeq" id="WP_369253846.1">
    <property type="nucleotide sequence ID" value="NZ_CP163440.1"/>
</dbReference>
<dbReference type="AlphaFoldDB" id="A0AB39RVY9"/>
<accession>A0AB39RVY9</accession>
<name>A0AB39RVY9_9ACTN</name>
<organism evidence="1">
    <name type="scientific">Streptomyces sp. R35</name>
    <dbReference type="NCBI Taxonomy" id="3238630"/>
    <lineage>
        <taxon>Bacteria</taxon>
        <taxon>Bacillati</taxon>
        <taxon>Actinomycetota</taxon>
        <taxon>Actinomycetes</taxon>
        <taxon>Kitasatosporales</taxon>
        <taxon>Streptomycetaceae</taxon>
        <taxon>Streptomyces</taxon>
    </lineage>
</organism>
<dbReference type="EMBL" id="CP163440">
    <property type="protein sequence ID" value="XDQ59417.1"/>
    <property type="molecule type" value="Genomic_DNA"/>
</dbReference>